<dbReference type="AlphaFoldDB" id="A0A934HWB6"/>
<name>A0A934HWB6_9CLOT</name>
<dbReference type="RefSeq" id="WP_211141615.1">
    <property type="nucleotide sequence ID" value="NZ_JAEEGB010000005.1"/>
</dbReference>
<comment type="similarity">
    <text evidence="1">Belongs to the ROK (NagC/XylR) family.</text>
</comment>
<evidence type="ECO:0000256" key="1">
    <source>
        <dbReference type="ARBA" id="ARBA00006479"/>
    </source>
</evidence>
<dbReference type="EMBL" id="JAEEGB010000005">
    <property type="protein sequence ID" value="MBI6872137.1"/>
    <property type="molecule type" value="Genomic_DNA"/>
</dbReference>
<dbReference type="PANTHER" id="PTHR18964:SF149">
    <property type="entry name" value="BIFUNCTIONAL UDP-N-ACETYLGLUCOSAMINE 2-EPIMERASE_N-ACETYLMANNOSAMINE KINASE"/>
    <property type="match status" value="1"/>
</dbReference>
<protein>
    <submittedName>
        <fullName evidence="2">ROK family protein</fullName>
    </submittedName>
</protein>
<organism evidence="2 3">
    <name type="scientific">Clostridium aciditolerans</name>
    <dbReference type="NCBI Taxonomy" id="339861"/>
    <lineage>
        <taxon>Bacteria</taxon>
        <taxon>Bacillati</taxon>
        <taxon>Bacillota</taxon>
        <taxon>Clostridia</taxon>
        <taxon>Eubacteriales</taxon>
        <taxon>Clostridiaceae</taxon>
        <taxon>Clostridium</taxon>
    </lineage>
</organism>
<evidence type="ECO:0000313" key="3">
    <source>
        <dbReference type="Proteomes" id="UP000622687"/>
    </source>
</evidence>
<accession>A0A934HWB6</accession>
<dbReference type="PANTHER" id="PTHR18964">
    <property type="entry name" value="ROK (REPRESSOR, ORF, KINASE) FAMILY"/>
    <property type="match status" value="1"/>
</dbReference>
<dbReference type="InterPro" id="IPR043129">
    <property type="entry name" value="ATPase_NBD"/>
</dbReference>
<dbReference type="Gene3D" id="3.30.420.40">
    <property type="match status" value="2"/>
</dbReference>
<keyword evidence="3" id="KW-1185">Reference proteome</keyword>
<dbReference type="InterPro" id="IPR000600">
    <property type="entry name" value="ROK"/>
</dbReference>
<dbReference type="Pfam" id="PF00480">
    <property type="entry name" value="ROK"/>
    <property type="match status" value="1"/>
</dbReference>
<dbReference type="SUPFAM" id="SSF53067">
    <property type="entry name" value="Actin-like ATPase domain"/>
    <property type="match status" value="1"/>
</dbReference>
<gene>
    <name evidence="2" type="ORF">I6U51_05365</name>
</gene>
<proteinExistence type="inferred from homology"/>
<evidence type="ECO:0000313" key="2">
    <source>
        <dbReference type="EMBL" id="MBI6872137.1"/>
    </source>
</evidence>
<sequence length="316" mass="33564">MEKRYVIGVDLGGTKISTALAELNGNIISEYTIPTNAAGGEQEVLGRILSAIEKVLALGDKKVDEIKSIGIGSPGPLDSKKGIILETPNLPFENFHLVKPIEERFKIPTYLENDANAAAIGEFMFGAGKNTKNMVYITVSTGIGAGAIVDGRIYRGNTCNALELGHTTILPEGPRCNCGNYGCLEALASGTAIARIANEKLKAGAESSLKSYEVVTSYEVFEEARKGDKLSSDIIDKSLEYLGIGVSNIITIMDPEIVVLGGGVSLAGEIVFDKVNKVINKRCFKVLRENCRVVPAALVKQSGVIGAVALAIMESQ</sequence>
<dbReference type="Proteomes" id="UP000622687">
    <property type="component" value="Unassembled WGS sequence"/>
</dbReference>
<comment type="caution">
    <text evidence="2">The sequence shown here is derived from an EMBL/GenBank/DDBJ whole genome shotgun (WGS) entry which is preliminary data.</text>
</comment>
<reference evidence="2" key="1">
    <citation type="submission" date="2020-12" db="EMBL/GenBank/DDBJ databases">
        <title>Clostridium thailandense sp. nov., a novel acetogenic bacterium isolated from peat land soil in Thailand.</title>
        <authorList>
            <person name="Chaikitkaew S."/>
            <person name="Birkeland N.K."/>
        </authorList>
    </citation>
    <scope>NUCLEOTIDE SEQUENCE</scope>
    <source>
        <strain evidence="2">DSM 17425</strain>
    </source>
</reference>